<evidence type="ECO:0000256" key="7">
    <source>
        <dbReference type="SAM" id="MobiDB-lite"/>
    </source>
</evidence>
<dbReference type="OMA" id="CELTTIV"/>
<proteinExistence type="predicted"/>
<keyword evidence="3" id="KW-0805">Transcription regulation</keyword>
<feature type="domain" description="Xylanolytic transcriptional activator regulatory" evidence="8">
    <location>
        <begin position="295"/>
        <end position="372"/>
    </location>
</feature>
<evidence type="ECO:0000256" key="6">
    <source>
        <dbReference type="ARBA" id="ARBA00023242"/>
    </source>
</evidence>
<dbReference type="GeneID" id="19465929"/>
<evidence type="ECO:0000256" key="4">
    <source>
        <dbReference type="ARBA" id="ARBA00023125"/>
    </source>
</evidence>
<evidence type="ECO:0000256" key="5">
    <source>
        <dbReference type="ARBA" id="ARBA00023163"/>
    </source>
</evidence>
<keyword evidence="10" id="KW-1185">Reference proteome</keyword>
<name>S3E677_GLAL2</name>
<keyword evidence="4" id="KW-0238">DNA-binding</keyword>
<dbReference type="InterPro" id="IPR051615">
    <property type="entry name" value="Transcr_Regulatory_Elem"/>
</dbReference>
<dbReference type="CDD" id="cd12148">
    <property type="entry name" value="fungal_TF_MHR"/>
    <property type="match status" value="1"/>
</dbReference>
<keyword evidence="2" id="KW-0862">Zinc</keyword>
<dbReference type="Pfam" id="PF04082">
    <property type="entry name" value="Fungal_trans"/>
    <property type="match status" value="1"/>
</dbReference>
<feature type="compositionally biased region" description="Basic and acidic residues" evidence="7">
    <location>
        <begin position="96"/>
        <end position="111"/>
    </location>
</feature>
<dbReference type="InterPro" id="IPR007219">
    <property type="entry name" value="XnlR_reg_dom"/>
</dbReference>
<protein>
    <recommendedName>
        <fullName evidence="8">Xylanolytic transcriptional activator regulatory domain-containing protein</fullName>
    </recommendedName>
</protein>
<sequence length="736" mass="81983">MRCGNEQPRCWNCKNYGKDSTLLMSKRSSKARISSLEAENIALKERLQSSNAGSSNSASIISPAENATQVSYNTPAANNTSAQLPVPGPQASSPHYDAREPSADVETDRRHSSLTQLSVDQPGYYGRTSALFEDTHSQQRNSQKLAGFSEKSELQLMGEASKQRQLELLNYNAGRLDFDGLDPELGMHLLNLHWNRQHHSFLITYRPVFMRDMACQGPYFSKLLLNAIYFGASKFSPRPEFRNNRENLKSVGLQFRQRVRELLGGALDRSEITTIQALLIMTSSLFALGDERSAAWLYAGTAFRMIIDLGMHVDHLSRSFTRRLSDEDIEVRRRVFWGAFVVDKIQSLYQGRPISLQEADTRVPIVFHDTYEELEYWMPFAYSDTKHYSGSPAYSVSTFSQLCKLSVIMNDILNKLYTEKSEKRGCETLAEDLKDLQRDLESWEASLPTHLKLENIIDPASIPPPHVLSLQAMHKVLIILLHRPFVSEGHLHSATPSIPANSFVLCTKAATQIVDILKLYDHAFSIQHAPYLMSYATYVAATIHVRIASQRGPGSAAQISLSTCLAVFKKNQETNWAVRRAMTVIQTLMKRMNVSLATSPTVSPINIPERDLNNSAIGPNNMSSLNVPHQTATSHINTSGAISTDSAQPASPELDIDAIIQSFIHDQQNGMYNAFHISSATGQAHYGHDSGVLDKSAQPSYDIGYDDLALPTHFTDGNMMEDMLFGFNGPGLDGNV</sequence>
<evidence type="ECO:0000256" key="1">
    <source>
        <dbReference type="ARBA" id="ARBA00022723"/>
    </source>
</evidence>
<keyword evidence="5" id="KW-0804">Transcription</keyword>
<evidence type="ECO:0000313" key="10">
    <source>
        <dbReference type="Proteomes" id="UP000016922"/>
    </source>
</evidence>
<accession>S3E677</accession>
<dbReference type="PANTHER" id="PTHR31313:SF86">
    <property type="entry name" value="ZN(2)-C6 FUNGAL-TYPE DOMAIN-CONTAINING PROTEIN"/>
    <property type="match status" value="1"/>
</dbReference>
<gene>
    <name evidence="9" type="ORF">GLAREA_06876</name>
</gene>
<dbReference type="eggNOG" id="ENOG502QV53">
    <property type="taxonomic scope" value="Eukaryota"/>
</dbReference>
<reference evidence="9 10" key="1">
    <citation type="journal article" date="2013" name="BMC Genomics">
        <title>Genomics-driven discovery of the pneumocandin biosynthetic gene cluster in the fungus Glarea lozoyensis.</title>
        <authorList>
            <person name="Chen L."/>
            <person name="Yue Q."/>
            <person name="Zhang X."/>
            <person name="Xiang M."/>
            <person name="Wang C."/>
            <person name="Li S."/>
            <person name="Che Y."/>
            <person name="Ortiz-Lopez F.J."/>
            <person name="Bills G.F."/>
            <person name="Liu X."/>
            <person name="An Z."/>
        </authorList>
    </citation>
    <scope>NUCLEOTIDE SEQUENCE [LARGE SCALE GENOMIC DNA]</scope>
    <source>
        <strain evidence="10">ATCC 20868 / MF5171</strain>
    </source>
</reference>
<evidence type="ECO:0000259" key="8">
    <source>
        <dbReference type="SMART" id="SM00906"/>
    </source>
</evidence>
<dbReference type="KEGG" id="glz:GLAREA_06876"/>
<dbReference type="GO" id="GO:0008270">
    <property type="term" value="F:zinc ion binding"/>
    <property type="evidence" value="ECO:0007669"/>
    <property type="project" value="InterPro"/>
</dbReference>
<evidence type="ECO:0000313" key="9">
    <source>
        <dbReference type="EMBL" id="EPE33863.1"/>
    </source>
</evidence>
<dbReference type="GO" id="GO:0006351">
    <property type="term" value="P:DNA-templated transcription"/>
    <property type="evidence" value="ECO:0007669"/>
    <property type="project" value="InterPro"/>
</dbReference>
<dbReference type="GO" id="GO:0003677">
    <property type="term" value="F:DNA binding"/>
    <property type="evidence" value="ECO:0007669"/>
    <property type="project" value="UniProtKB-KW"/>
</dbReference>
<dbReference type="STRING" id="1116229.S3E677"/>
<dbReference type="Proteomes" id="UP000016922">
    <property type="component" value="Unassembled WGS sequence"/>
</dbReference>
<dbReference type="OrthoDB" id="4161332at2759"/>
<dbReference type="AlphaFoldDB" id="S3E677"/>
<dbReference type="EMBL" id="KE145357">
    <property type="protein sequence ID" value="EPE33863.1"/>
    <property type="molecule type" value="Genomic_DNA"/>
</dbReference>
<evidence type="ECO:0000256" key="3">
    <source>
        <dbReference type="ARBA" id="ARBA00023015"/>
    </source>
</evidence>
<keyword evidence="6" id="KW-0539">Nucleus</keyword>
<keyword evidence="1" id="KW-0479">Metal-binding</keyword>
<evidence type="ECO:0000256" key="2">
    <source>
        <dbReference type="ARBA" id="ARBA00022833"/>
    </source>
</evidence>
<dbReference type="PANTHER" id="PTHR31313">
    <property type="entry name" value="TY1 ENHANCER ACTIVATOR"/>
    <property type="match status" value="1"/>
</dbReference>
<dbReference type="RefSeq" id="XP_008079015.1">
    <property type="nucleotide sequence ID" value="XM_008080824.1"/>
</dbReference>
<dbReference type="SMART" id="SM00906">
    <property type="entry name" value="Fungal_trans"/>
    <property type="match status" value="1"/>
</dbReference>
<dbReference type="HOGENOM" id="CLU_007003_3_1_1"/>
<feature type="region of interest" description="Disordered" evidence="7">
    <location>
        <begin position="75"/>
        <end position="121"/>
    </location>
</feature>
<organism evidence="9 10">
    <name type="scientific">Glarea lozoyensis (strain ATCC 20868 / MF5171)</name>
    <dbReference type="NCBI Taxonomy" id="1116229"/>
    <lineage>
        <taxon>Eukaryota</taxon>
        <taxon>Fungi</taxon>
        <taxon>Dikarya</taxon>
        <taxon>Ascomycota</taxon>
        <taxon>Pezizomycotina</taxon>
        <taxon>Leotiomycetes</taxon>
        <taxon>Helotiales</taxon>
        <taxon>Helotiaceae</taxon>
        <taxon>Glarea</taxon>
    </lineage>
</organism>